<evidence type="ECO:0000313" key="3">
    <source>
        <dbReference type="EMBL" id="CAL6039699.1"/>
    </source>
</evidence>
<evidence type="ECO:0000256" key="1">
    <source>
        <dbReference type="SAM" id="Coils"/>
    </source>
</evidence>
<dbReference type="AlphaFoldDB" id="A0AA86RI56"/>
<feature type="coiled-coil region" evidence="1">
    <location>
        <begin position="110"/>
        <end position="137"/>
    </location>
</feature>
<evidence type="ECO:0000313" key="2">
    <source>
        <dbReference type="EMBL" id="CAI9974826.1"/>
    </source>
</evidence>
<comment type="caution">
    <text evidence="2">The sequence shown here is derived from an EMBL/GenBank/DDBJ whole genome shotgun (WGS) entry which is preliminary data.</text>
</comment>
<name>A0AA86RI56_9EUKA</name>
<accession>A0AA86RI56</accession>
<protein>
    <submittedName>
        <fullName evidence="3">Hypothetical_protein</fullName>
    </submittedName>
</protein>
<sequence>MIPSSCQLDDKVDKVDIGNKIDNYLLINIQQSQIELQDGKFGNLTDILQQCVNELKKKIQLVHEKFLNEREKLKQAYETIKQLSAQPVENNGTEPAFTKCNDISSISFKYESLPENLNDLQQLIQNLQKQLELENKKVLNEQFKLKLANESIMIFQREQQQVKNINESDQIQEQDYQLEIVPINSQEKQLISFNLSQQLNLAFKQVLIEEEYYIENLSEIEICQIVNKISPKEKRQLKFWKRVASLCNQSKNKIIQLYCTRYQKTLYTNQNQKLTSKIQYYNQNKEEQDQLEQQIMSAFQQILIEEKLVKENASDEDQIRLIVKNMPWEEKKRLNFWHRTAEICQVDQVQIQIIYTNLQMKYNKIQQKIKSKDKKVNTKCQRYIKQLKQSQQSNKLQNIQQHQKSRKDQNDYYLQIQQEYDLNKIILAFRTILTEHGYVLNNEPDEEVCQLIWYMPTQEKAKIKIWACVSKLCNIYNVSKLCSLFTNWQKRSVENQITLLENQQ</sequence>
<dbReference type="EMBL" id="CAXDID020000143">
    <property type="protein sequence ID" value="CAL6039699.1"/>
    <property type="molecule type" value="Genomic_DNA"/>
</dbReference>
<dbReference type="Proteomes" id="UP001642409">
    <property type="component" value="Unassembled WGS sequence"/>
</dbReference>
<keyword evidence="1" id="KW-0175">Coiled coil</keyword>
<proteinExistence type="predicted"/>
<gene>
    <name evidence="3" type="ORF">HINF_LOCUS37980</name>
    <name evidence="2" type="ORF">HINF_LOCUS62471</name>
</gene>
<keyword evidence="4" id="KW-1185">Reference proteome</keyword>
<organism evidence="2">
    <name type="scientific">Hexamita inflata</name>
    <dbReference type="NCBI Taxonomy" id="28002"/>
    <lineage>
        <taxon>Eukaryota</taxon>
        <taxon>Metamonada</taxon>
        <taxon>Diplomonadida</taxon>
        <taxon>Hexamitidae</taxon>
        <taxon>Hexamitinae</taxon>
        <taxon>Hexamita</taxon>
    </lineage>
</organism>
<dbReference type="EMBL" id="CATOUU010001155">
    <property type="protein sequence ID" value="CAI9974826.1"/>
    <property type="molecule type" value="Genomic_DNA"/>
</dbReference>
<reference evidence="2" key="1">
    <citation type="submission" date="2023-06" db="EMBL/GenBank/DDBJ databases">
        <authorList>
            <person name="Kurt Z."/>
        </authorList>
    </citation>
    <scope>NUCLEOTIDE SEQUENCE</scope>
</reference>
<evidence type="ECO:0000313" key="4">
    <source>
        <dbReference type="Proteomes" id="UP001642409"/>
    </source>
</evidence>
<reference evidence="3 4" key="2">
    <citation type="submission" date="2024-07" db="EMBL/GenBank/DDBJ databases">
        <authorList>
            <person name="Akdeniz Z."/>
        </authorList>
    </citation>
    <scope>NUCLEOTIDE SEQUENCE [LARGE SCALE GENOMIC DNA]</scope>
</reference>